<dbReference type="SUPFAM" id="SSF51182">
    <property type="entry name" value="RmlC-like cupins"/>
    <property type="match status" value="1"/>
</dbReference>
<protein>
    <submittedName>
        <fullName evidence="1">Uncharacterized protein</fullName>
    </submittedName>
</protein>
<dbReference type="InterPro" id="IPR011051">
    <property type="entry name" value="RmlC_Cupin_sf"/>
</dbReference>
<gene>
    <name evidence="1" type="ORF">JYZ213_LOCUS41683</name>
</gene>
<dbReference type="Proteomes" id="UP000663845">
    <property type="component" value="Unassembled WGS sequence"/>
</dbReference>
<sequence length="233" mass="27435">MEIIEQQLNDEQLLSAHDDFSREFQNNDDVDRIKQQYFKRLSDVLAKWQVTDVRTVPGVMYQVRCGHDEFDQSIEYQINWFFDCAETIIHNHRHSFDSYCLEGEYIEKLWEIVDDDDGSTMTYQFQRKSDATFDLCKTIPGTLCHIKTRHHFPGNILHVDTSQFHSISSLVGSSSRVLTFLIKKNYFPASEIFALSMTPEIEVQDNEIRQATDDERQIMYEKLQQLQKTSLCQ</sequence>
<evidence type="ECO:0000313" key="2">
    <source>
        <dbReference type="Proteomes" id="UP000663845"/>
    </source>
</evidence>
<dbReference type="AlphaFoldDB" id="A0A815QW75"/>
<organism evidence="1 2">
    <name type="scientific">Adineta steineri</name>
    <dbReference type="NCBI Taxonomy" id="433720"/>
    <lineage>
        <taxon>Eukaryota</taxon>
        <taxon>Metazoa</taxon>
        <taxon>Spiralia</taxon>
        <taxon>Gnathifera</taxon>
        <taxon>Rotifera</taxon>
        <taxon>Eurotatoria</taxon>
        <taxon>Bdelloidea</taxon>
        <taxon>Adinetida</taxon>
        <taxon>Adinetidae</taxon>
        <taxon>Adineta</taxon>
    </lineage>
</organism>
<evidence type="ECO:0000313" key="1">
    <source>
        <dbReference type="EMBL" id="CAF1468743.1"/>
    </source>
</evidence>
<reference evidence="1" key="1">
    <citation type="submission" date="2021-02" db="EMBL/GenBank/DDBJ databases">
        <authorList>
            <person name="Nowell W R."/>
        </authorList>
    </citation>
    <scope>NUCLEOTIDE SEQUENCE</scope>
</reference>
<dbReference type="EMBL" id="CAJNOG010001755">
    <property type="protein sequence ID" value="CAF1468743.1"/>
    <property type="molecule type" value="Genomic_DNA"/>
</dbReference>
<name>A0A815QW75_9BILA</name>
<accession>A0A815QW75</accession>
<proteinExistence type="predicted"/>
<comment type="caution">
    <text evidence="1">The sequence shown here is derived from an EMBL/GenBank/DDBJ whole genome shotgun (WGS) entry which is preliminary data.</text>
</comment>